<evidence type="ECO:0000256" key="10">
    <source>
        <dbReference type="ARBA" id="ARBA00022927"/>
    </source>
</evidence>
<evidence type="ECO:0000256" key="8">
    <source>
        <dbReference type="ARBA" id="ARBA00022723"/>
    </source>
</evidence>
<proteinExistence type="predicted"/>
<dbReference type="InterPro" id="IPR000008">
    <property type="entry name" value="C2_dom"/>
</dbReference>
<evidence type="ECO:0000259" key="17">
    <source>
        <dbReference type="PROSITE" id="PS50004"/>
    </source>
</evidence>
<evidence type="ECO:0000256" key="3">
    <source>
        <dbReference type="ARBA" id="ARBA00004466"/>
    </source>
</evidence>
<keyword evidence="12" id="KW-0472">Membrane</keyword>
<dbReference type="PANTHER" id="PTHR37412:SF2">
    <property type="entry name" value="C2 DOMAIN-CONTAINING PROTEIN 5"/>
    <property type="match status" value="1"/>
</dbReference>
<dbReference type="SUPFAM" id="SSF49562">
    <property type="entry name" value="C2 domain (Calcium/lipid-binding domain, CaLB)"/>
    <property type="match status" value="1"/>
</dbReference>
<reference evidence="18" key="2">
    <citation type="submission" date="2025-09" db="UniProtKB">
        <authorList>
            <consortium name="Ensembl"/>
        </authorList>
    </citation>
    <scope>IDENTIFICATION</scope>
</reference>
<dbReference type="GeneTree" id="ENSGT00390000000212"/>
<keyword evidence="7" id="KW-0963">Cytoplasm</keyword>
<dbReference type="Pfam" id="PF23128">
    <property type="entry name" value="YbjQ_4"/>
    <property type="match status" value="1"/>
</dbReference>
<feature type="region of interest" description="Disordered" evidence="16">
    <location>
        <begin position="691"/>
        <end position="711"/>
    </location>
</feature>
<dbReference type="AlphaFoldDB" id="A0A3Q1HK43"/>
<dbReference type="InterPro" id="IPR057815">
    <property type="entry name" value="C2CD5_C"/>
</dbReference>
<dbReference type="Pfam" id="PF23025">
    <property type="entry name" value="YbjQ_2"/>
    <property type="match status" value="3"/>
</dbReference>
<feature type="region of interest" description="Disordered" evidence="16">
    <location>
        <begin position="248"/>
        <end position="345"/>
    </location>
</feature>
<evidence type="ECO:0000256" key="13">
    <source>
        <dbReference type="ARBA" id="ARBA00023273"/>
    </source>
</evidence>
<evidence type="ECO:0000313" key="18">
    <source>
        <dbReference type="Ensembl" id="ENSAPOP00000028650.1"/>
    </source>
</evidence>
<dbReference type="SMART" id="SM00239">
    <property type="entry name" value="C2"/>
    <property type="match status" value="1"/>
</dbReference>
<feature type="compositionally biased region" description="Polar residues" evidence="16">
    <location>
        <begin position="248"/>
        <end position="275"/>
    </location>
</feature>
<dbReference type="CDD" id="cd08688">
    <property type="entry name" value="C2_KIAA0528-like"/>
    <property type="match status" value="1"/>
</dbReference>
<dbReference type="InterPro" id="IPR037785">
    <property type="entry name" value="C2_C2CD5"/>
</dbReference>
<evidence type="ECO:0000256" key="5">
    <source>
        <dbReference type="ARBA" id="ARBA00022448"/>
    </source>
</evidence>
<dbReference type="GO" id="GO:0010828">
    <property type="term" value="P:positive regulation of D-glucose transmembrane transport"/>
    <property type="evidence" value="ECO:0007669"/>
    <property type="project" value="TreeGrafter"/>
</dbReference>
<keyword evidence="13" id="KW-0966">Cell projection</keyword>
<dbReference type="GO" id="GO:0065002">
    <property type="term" value="P:intracellular protein transmembrane transport"/>
    <property type="evidence" value="ECO:0007669"/>
    <property type="project" value="TreeGrafter"/>
</dbReference>
<evidence type="ECO:0000256" key="1">
    <source>
        <dbReference type="ARBA" id="ARBA00004156"/>
    </source>
</evidence>
<dbReference type="GO" id="GO:0072659">
    <property type="term" value="P:protein localization to plasma membrane"/>
    <property type="evidence" value="ECO:0007669"/>
    <property type="project" value="TreeGrafter"/>
</dbReference>
<keyword evidence="5" id="KW-0813">Transport</keyword>
<dbReference type="InterPro" id="IPR056430">
    <property type="entry name" value="C2CD5_YbjQ-like_dom"/>
</dbReference>
<dbReference type="InterPro" id="IPR056431">
    <property type="entry name" value="C2CD5_YbjQ-rel_dom"/>
</dbReference>
<dbReference type="InterPro" id="IPR038983">
    <property type="entry name" value="C2CD5"/>
</dbReference>
<sequence>MPGKLKAKIVAGRHLPVMDRASDLTDAFVEVKFGNTTFKTDVCHKSLNPQWNSEWFKFEVDDEDLQDEPLQITVLDHDTYSANDAIGKVYIDIDPLLCTEAASVISGWFPIYDTIHGIRGEINVLVKVELFNDLNRFRQSSCGVKFFCTTSIPRCYRAAMVHGFVEELVVNEDPEYQWIDRIRTPRASNEARQRLISLMSGELQRKIGLKVLEMGGNAVVGYLQCFDLEGESGLVVRAIGTACTLDKVSSGSAPSTNTHVHPNTAPASNACNSPSKDGKEPVFGEDLPSSSGPPTPFRALPTSSSSPPPFSPSKPCSRQSSSSDTDLSLTPKTGMGSGGSAGKEAGPLKTLLRQQTQTALEQREFPFFTLTSFPPGFLVHVGGVVSARSVKLLDRIHNPALGNTRSYKLLDWNSVTADEPETRDAWWEEIRQEIKSHAKALGCHAVVGYSESTSICEEVCILSASGTAAILNPRYMREGCLDIGSTDHRFEEPSPPSCGFCHIPYDELNMPFPAQLTYCYHCRRQKVPDVLFTTIDLPSEAAVTGKGCLIQARLCRLKKKAQGEVNATAISNLLPFMEYELHTQLMNKLKLRNMNALFGLHIQISVGENMLLGLASATGVYLTALPTPGGIQIAGKTPGDLSNEHHILTIQKRINDTIAKNKELYQINPPKLFALDPEVFCGVNMELTEEGLGSPIPEPRQRSRLFRSHSESSDELSELDLSHGKKDAFVLEIDDTDAVEDIHSLLTDTPPPTGFYSCNTEIMPGIYNWTSGIQMFTSVRVFRLSNANLTNQGLNKIFTDLCENLLKSFYFKLRSMIPCCLCHLNFTVAVPEEELIQVAVTAVAMTFDKDQTQEKPAEKPINKGSSENEDQLQFPLELCVDVPSANAQPSSKVSGVPENTTVSSRAASVDYGSFADRCSTWLELLRLKAHTIRRGSVKTISSLERSSPLPEGRSRSLRSSRSFGGSSVTVVKMTPLSFLPGIRIIKYLGIINMFFIRETTSLREEGGVSGFLHSFIAEVFAMVRAHVAALGGNAVVSYSMKECVLMENPNKNQAQCLINVSGDAVICVRETDQEPTASMTNMGQTCCSATEGAT</sequence>
<evidence type="ECO:0000256" key="6">
    <source>
        <dbReference type="ARBA" id="ARBA00022475"/>
    </source>
</evidence>
<keyword evidence="14" id="KW-0968">Cytoplasmic vesicle</keyword>
<dbReference type="GO" id="GO:0008286">
    <property type="term" value="P:insulin receptor signaling pathway"/>
    <property type="evidence" value="ECO:0007669"/>
    <property type="project" value="UniProtKB-ARBA"/>
</dbReference>
<dbReference type="FunFam" id="2.60.40.150:FF:000020">
    <property type="entry name" value="C2 calcium dependent domain containing 5"/>
    <property type="match status" value="1"/>
</dbReference>
<dbReference type="PANTHER" id="PTHR37412">
    <property type="entry name" value="C2 DOMAIN-CONTAINING PROTEIN 5"/>
    <property type="match status" value="1"/>
</dbReference>
<evidence type="ECO:0000256" key="12">
    <source>
        <dbReference type="ARBA" id="ARBA00023136"/>
    </source>
</evidence>
<keyword evidence="8" id="KW-0479">Metal-binding</keyword>
<evidence type="ECO:0000313" key="19">
    <source>
        <dbReference type="Proteomes" id="UP000257200"/>
    </source>
</evidence>
<dbReference type="GO" id="GO:0001726">
    <property type="term" value="C:ruffle"/>
    <property type="evidence" value="ECO:0007669"/>
    <property type="project" value="UniProtKB-SubCell"/>
</dbReference>
<reference evidence="18" key="1">
    <citation type="submission" date="2025-08" db="UniProtKB">
        <authorList>
            <consortium name="Ensembl"/>
        </authorList>
    </citation>
    <scope>IDENTIFICATION</scope>
</reference>
<evidence type="ECO:0000256" key="14">
    <source>
        <dbReference type="ARBA" id="ARBA00023329"/>
    </source>
</evidence>
<dbReference type="GO" id="GO:0090314">
    <property type="term" value="P:positive regulation of protein targeting to membrane"/>
    <property type="evidence" value="ECO:0007669"/>
    <property type="project" value="TreeGrafter"/>
</dbReference>
<evidence type="ECO:0000256" key="16">
    <source>
        <dbReference type="SAM" id="MobiDB-lite"/>
    </source>
</evidence>
<comment type="subcellular location">
    <subcellularLocation>
        <location evidence="2">Cell membrane</location>
    </subcellularLocation>
    <subcellularLocation>
        <location evidence="3">Cell projection</location>
        <location evidence="3">Ruffle</location>
    </subcellularLocation>
    <subcellularLocation>
        <location evidence="4">Cytoplasm</location>
        <location evidence="4">Cell cortex</location>
    </subcellularLocation>
    <subcellularLocation>
        <location evidence="1">Cytoplasmic vesicle membrane</location>
    </subcellularLocation>
</comment>
<dbReference type="Pfam" id="PF23028">
    <property type="entry name" value="YbjQ_3"/>
    <property type="match status" value="1"/>
</dbReference>
<name>A0A3Q1HK43_9TELE</name>
<dbReference type="GO" id="GO:0005938">
    <property type="term" value="C:cell cortex"/>
    <property type="evidence" value="ECO:0007669"/>
    <property type="project" value="UniProtKB-SubCell"/>
</dbReference>
<evidence type="ECO:0000256" key="15">
    <source>
        <dbReference type="ARBA" id="ARBA00068078"/>
    </source>
</evidence>
<dbReference type="GO" id="GO:0030659">
    <property type="term" value="C:cytoplasmic vesicle membrane"/>
    <property type="evidence" value="ECO:0007669"/>
    <property type="project" value="UniProtKB-SubCell"/>
</dbReference>
<evidence type="ECO:0000256" key="9">
    <source>
        <dbReference type="ARBA" id="ARBA00022837"/>
    </source>
</evidence>
<dbReference type="Ensembl" id="ENSAPOT00000031682.1">
    <property type="protein sequence ID" value="ENSAPOP00000028650.1"/>
    <property type="gene ID" value="ENSAPOG00000014125.1"/>
</dbReference>
<evidence type="ECO:0000256" key="2">
    <source>
        <dbReference type="ARBA" id="ARBA00004236"/>
    </source>
</evidence>
<dbReference type="Pfam" id="PF00168">
    <property type="entry name" value="C2"/>
    <property type="match status" value="1"/>
</dbReference>
<keyword evidence="19" id="KW-1185">Reference proteome</keyword>
<dbReference type="Gene3D" id="2.60.40.150">
    <property type="entry name" value="C2 domain"/>
    <property type="match status" value="1"/>
</dbReference>
<accession>A0A3Q1HK43</accession>
<keyword evidence="6" id="KW-1003">Cell membrane</keyword>
<dbReference type="PROSITE" id="PS50004">
    <property type="entry name" value="C2"/>
    <property type="match status" value="1"/>
</dbReference>
<evidence type="ECO:0000256" key="4">
    <source>
        <dbReference type="ARBA" id="ARBA00004544"/>
    </source>
</evidence>
<organism evidence="18 19">
    <name type="scientific">Acanthochromis polyacanthus</name>
    <name type="common">spiny chromis</name>
    <dbReference type="NCBI Taxonomy" id="80966"/>
    <lineage>
        <taxon>Eukaryota</taxon>
        <taxon>Metazoa</taxon>
        <taxon>Chordata</taxon>
        <taxon>Craniata</taxon>
        <taxon>Vertebrata</taxon>
        <taxon>Euteleostomi</taxon>
        <taxon>Actinopterygii</taxon>
        <taxon>Neopterygii</taxon>
        <taxon>Teleostei</taxon>
        <taxon>Neoteleostei</taxon>
        <taxon>Acanthomorphata</taxon>
        <taxon>Ovalentaria</taxon>
        <taxon>Pomacentridae</taxon>
        <taxon>Acanthochromis</taxon>
    </lineage>
</organism>
<feature type="compositionally biased region" description="Low complexity" evidence="16">
    <location>
        <begin position="944"/>
        <end position="962"/>
    </location>
</feature>
<evidence type="ECO:0000256" key="7">
    <source>
        <dbReference type="ARBA" id="ARBA00022490"/>
    </source>
</evidence>
<dbReference type="GO" id="GO:0005509">
    <property type="term" value="F:calcium ion binding"/>
    <property type="evidence" value="ECO:0007669"/>
    <property type="project" value="TreeGrafter"/>
</dbReference>
<protein>
    <recommendedName>
        <fullName evidence="15">C2 domain-containing protein 5</fullName>
    </recommendedName>
</protein>
<dbReference type="InterPro" id="IPR035892">
    <property type="entry name" value="C2_domain_sf"/>
</dbReference>
<keyword evidence="11" id="KW-0446">Lipid-binding</keyword>
<feature type="domain" description="C2" evidence="17">
    <location>
        <begin position="1"/>
        <end position="109"/>
    </location>
</feature>
<keyword evidence="9" id="KW-0106">Calcium</keyword>
<dbReference type="GO" id="GO:0005544">
    <property type="term" value="F:calcium-dependent phospholipid binding"/>
    <property type="evidence" value="ECO:0007669"/>
    <property type="project" value="InterPro"/>
</dbReference>
<dbReference type="GO" id="GO:0005886">
    <property type="term" value="C:plasma membrane"/>
    <property type="evidence" value="ECO:0007669"/>
    <property type="project" value="UniProtKB-SubCell"/>
</dbReference>
<keyword evidence="10" id="KW-0653">Protein transport</keyword>
<dbReference type="Proteomes" id="UP000257200">
    <property type="component" value="Unplaced"/>
</dbReference>
<evidence type="ECO:0000256" key="11">
    <source>
        <dbReference type="ARBA" id="ARBA00023121"/>
    </source>
</evidence>
<feature type="compositionally biased region" description="Low complexity" evidence="16">
    <location>
        <begin position="313"/>
        <end position="330"/>
    </location>
</feature>
<feature type="region of interest" description="Disordered" evidence="16">
    <location>
        <begin position="943"/>
        <end position="962"/>
    </location>
</feature>
<dbReference type="GO" id="GO:0031340">
    <property type="term" value="P:positive regulation of vesicle fusion"/>
    <property type="evidence" value="ECO:0007669"/>
    <property type="project" value="TreeGrafter"/>
</dbReference>